<organism evidence="7 8">
    <name type="scientific">Herbihabitans rhizosphaerae</name>
    <dbReference type="NCBI Taxonomy" id="1872711"/>
    <lineage>
        <taxon>Bacteria</taxon>
        <taxon>Bacillati</taxon>
        <taxon>Actinomycetota</taxon>
        <taxon>Actinomycetes</taxon>
        <taxon>Pseudonocardiales</taxon>
        <taxon>Pseudonocardiaceae</taxon>
        <taxon>Herbihabitans</taxon>
    </lineage>
</organism>
<keyword evidence="8" id="KW-1185">Reference proteome</keyword>
<dbReference type="GO" id="GO:0000976">
    <property type="term" value="F:transcription cis-regulatory region binding"/>
    <property type="evidence" value="ECO:0007669"/>
    <property type="project" value="TreeGrafter"/>
</dbReference>
<proteinExistence type="predicted"/>
<evidence type="ECO:0000256" key="3">
    <source>
        <dbReference type="ARBA" id="ARBA00023125"/>
    </source>
</evidence>
<dbReference type="InterPro" id="IPR009057">
    <property type="entry name" value="Homeodomain-like_sf"/>
</dbReference>
<dbReference type="GO" id="GO:0003700">
    <property type="term" value="F:DNA-binding transcription factor activity"/>
    <property type="evidence" value="ECO:0007669"/>
    <property type="project" value="TreeGrafter"/>
</dbReference>
<evidence type="ECO:0000313" key="7">
    <source>
        <dbReference type="EMBL" id="RZS43468.1"/>
    </source>
</evidence>
<comment type="caution">
    <text evidence="7">The sequence shown here is derived from an EMBL/GenBank/DDBJ whole genome shotgun (WGS) entry which is preliminary data.</text>
</comment>
<dbReference type="Proteomes" id="UP000294257">
    <property type="component" value="Unassembled WGS sequence"/>
</dbReference>
<evidence type="ECO:0000313" key="8">
    <source>
        <dbReference type="Proteomes" id="UP000294257"/>
    </source>
</evidence>
<dbReference type="OrthoDB" id="9816296at2"/>
<dbReference type="SUPFAM" id="SSF46689">
    <property type="entry name" value="Homeodomain-like"/>
    <property type="match status" value="1"/>
</dbReference>
<dbReference type="SUPFAM" id="SSF48498">
    <property type="entry name" value="Tetracyclin repressor-like, C-terminal domain"/>
    <property type="match status" value="1"/>
</dbReference>
<dbReference type="Pfam" id="PF13977">
    <property type="entry name" value="TetR_C_6"/>
    <property type="match status" value="1"/>
</dbReference>
<dbReference type="PANTHER" id="PTHR30055">
    <property type="entry name" value="HTH-TYPE TRANSCRIPTIONAL REGULATOR RUTR"/>
    <property type="match status" value="1"/>
</dbReference>
<feature type="domain" description="HTH tetR-type" evidence="6">
    <location>
        <begin position="8"/>
        <end position="68"/>
    </location>
</feature>
<dbReference type="PROSITE" id="PS50977">
    <property type="entry name" value="HTH_TETR_2"/>
    <property type="match status" value="1"/>
</dbReference>
<feature type="DNA-binding region" description="H-T-H motif" evidence="5">
    <location>
        <begin position="31"/>
        <end position="50"/>
    </location>
</feature>
<reference evidence="7 8" key="1">
    <citation type="submission" date="2019-02" db="EMBL/GenBank/DDBJ databases">
        <title>Genomic Encyclopedia of Type Strains, Phase IV (KMG-IV): sequencing the most valuable type-strain genomes for metagenomic binning, comparative biology and taxonomic classification.</title>
        <authorList>
            <person name="Goeker M."/>
        </authorList>
    </citation>
    <scope>NUCLEOTIDE SEQUENCE [LARGE SCALE GENOMIC DNA]</scope>
    <source>
        <strain evidence="7 8">DSM 101727</strain>
    </source>
</reference>
<evidence type="ECO:0000256" key="1">
    <source>
        <dbReference type="ARBA" id="ARBA00022491"/>
    </source>
</evidence>
<keyword evidence="3 5" id="KW-0238">DNA-binding</keyword>
<accession>A0A4Q7L1Q0</accession>
<gene>
    <name evidence="7" type="ORF">EV193_102448</name>
</gene>
<protein>
    <submittedName>
        <fullName evidence="7">TetR family transcriptional regulator</fullName>
    </submittedName>
</protein>
<keyword evidence="4" id="KW-0804">Transcription</keyword>
<evidence type="ECO:0000259" key="6">
    <source>
        <dbReference type="PROSITE" id="PS50977"/>
    </source>
</evidence>
<name>A0A4Q7L1Q0_9PSEU</name>
<keyword evidence="2" id="KW-0805">Transcription regulation</keyword>
<dbReference type="InterPro" id="IPR036271">
    <property type="entry name" value="Tet_transcr_reg_TetR-rel_C_sf"/>
</dbReference>
<evidence type="ECO:0000256" key="4">
    <source>
        <dbReference type="ARBA" id="ARBA00023163"/>
    </source>
</evidence>
<evidence type="ECO:0000256" key="2">
    <source>
        <dbReference type="ARBA" id="ARBA00023015"/>
    </source>
</evidence>
<dbReference type="RefSeq" id="WP_130343307.1">
    <property type="nucleotide sequence ID" value="NZ_SGWQ01000002.1"/>
</dbReference>
<keyword evidence="1" id="KW-0678">Repressor</keyword>
<dbReference type="InterPro" id="IPR039538">
    <property type="entry name" value="BetI_C"/>
</dbReference>
<dbReference type="PANTHER" id="PTHR30055:SF234">
    <property type="entry name" value="HTH-TYPE TRANSCRIPTIONAL REGULATOR BETI"/>
    <property type="match status" value="1"/>
</dbReference>
<evidence type="ECO:0000256" key="5">
    <source>
        <dbReference type="PROSITE-ProRule" id="PRU00335"/>
    </source>
</evidence>
<dbReference type="InterPro" id="IPR001647">
    <property type="entry name" value="HTH_TetR"/>
</dbReference>
<dbReference type="InterPro" id="IPR050109">
    <property type="entry name" value="HTH-type_TetR-like_transc_reg"/>
</dbReference>
<sequence>MPKIVDPEARRRDVAEAVFRVVARDGFASASLRNVADEAGLAIGSVRHYCGSHEQLMAIAFDALNDSFTARFMPHVGKVETTEPRSPERQALVEAMLAEFLPLDEQRTREIVVWLEFSIAARGDSRYRPYVRRISSGMRMIVRRILDGSRDAGQLAGDIDLDEETDRLAALIDGLALTAVTTPEAIPPERTMEVLRAHLGTLLR</sequence>
<dbReference type="AlphaFoldDB" id="A0A4Q7L1Q0"/>
<dbReference type="Gene3D" id="1.10.357.10">
    <property type="entry name" value="Tetracycline Repressor, domain 2"/>
    <property type="match status" value="1"/>
</dbReference>
<dbReference type="EMBL" id="SGWQ01000002">
    <property type="protein sequence ID" value="RZS43468.1"/>
    <property type="molecule type" value="Genomic_DNA"/>
</dbReference>